<gene>
    <name evidence="1" type="ORF">M8C21_014077</name>
</gene>
<evidence type="ECO:0000313" key="1">
    <source>
        <dbReference type="EMBL" id="KAI7749904.1"/>
    </source>
</evidence>
<reference evidence="1" key="1">
    <citation type="submission" date="2022-06" db="EMBL/GenBank/DDBJ databases">
        <title>Uncovering the hologenomic basis of an extraordinary plant invasion.</title>
        <authorList>
            <person name="Bieker V.C."/>
            <person name="Martin M.D."/>
            <person name="Gilbert T."/>
            <person name="Hodgins K."/>
            <person name="Battlay P."/>
            <person name="Petersen B."/>
            <person name="Wilson J."/>
        </authorList>
    </citation>
    <scope>NUCLEOTIDE SEQUENCE</scope>
    <source>
        <strain evidence="1">AA19_3_7</strain>
        <tissue evidence="1">Leaf</tissue>
    </source>
</reference>
<evidence type="ECO:0000313" key="2">
    <source>
        <dbReference type="Proteomes" id="UP001206925"/>
    </source>
</evidence>
<proteinExistence type="predicted"/>
<dbReference type="AlphaFoldDB" id="A0AAD5GQU4"/>
<sequence length="60" mass="6567">MNSPSAPNLAASPIRTTEVQNTELLNQGTRFLVMKILKENAGILTNFEGLQKIPPGFLLQ</sequence>
<organism evidence="1 2">
    <name type="scientific">Ambrosia artemisiifolia</name>
    <name type="common">Common ragweed</name>
    <dbReference type="NCBI Taxonomy" id="4212"/>
    <lineage>
        <taxon>Eukaryota</taxon>
        <taxon>Viridiplantae</taxon>
        <taxon>Streptophyta</taxon>
        <taxon>Embryophyta</taxon>
        <taxon>Tracheophyta</taxon>
        <taxon>Spermatophyta</taxon>
        <taxon>Magnoliopsida</taxon>
        <taxon>eudicotyledons</taxon>
        <taxon>Gunneridae</taxon>
        <taxon>Pentapetalae</taxon>
        <taxon>asterids</taxon>
        <taxon>campanulids</taxon>
        <taxon>Asterales</taxon>
        <taxon>Asteraceae</taxon>
        <taxon>Asteroideae</taxon>
        <taxon>Heliantheae alliance</taxon>
        <taxon>Heliantheae</taxon>
        <taxon>Ambrosia</taxon>
    </lineage>
</organism>
<protein>
    <submittedName>
        <fullName evidence="1">Uncharacterized protein</fullName>
    </submittedName>
</protein>
<comment type="caution">
    <text evidence="1">The sequence shown here is derived from an EMBL/GenBank/DDBJ whole genome shotgun (WGS) entry which is preliminary data.</text>
</comment>
<dbReference type="Proteomes" id="UP001206925">
    <property type="component" value="Unassembled WGS sequence"/>
</dbReference>
<keyword evidence="2" id="KW-1185">Reference proteome</keyword>
<dbReference type="EMBL" id="JAMZMK010006264">
    <property type="protein sequence ID" value="KAI7749904.1"/>
    <property type="molecule type" value="Genomic_DNA"/>
</dbReference>
<name>A0AAD5GQU4_AMBAR</name>
<accession>A0AAD5GQU4</accession>